<dbReference type="Proteomes" id="UP001230908">
    <property type="component" value="Unassembled WGS sequence"/>
</dbReference>
<comment type="caution">
    <text evidence="1">The sequence shown here is derived from an EMBL/GenBank/DDBJ whole genome shotgun (WGS) entry which is preliminary data.</text>
</comment>
<gene>
    <name evidence="1" type="ORF">RB614_37530</name>
</gene>
<dbReference type="RefSeq" id="WP_308717463.1">
    <property type="nucleotide sequence ID" value="NZ_JAVHUY010000053.1"/>
</dbReference>
<evidence type="ECO:0000313" key="2">
    <source>
        <dbReference type="Proteomes" id="UP001230908"/>
    </source>
</evidence>
<proteinExistence type="predicted"/>
<evidence type="ECO:0000313" key="1">
    <source>
        <dbReference type="EMBL" id="MDQ7910213.1"/>
    </source>
</evidence>
<name>A0ABU0ZT53_9ACTN</name>
<accession>A0ABU0ZT53</accession>
<reference evidence="1 2" key="1">
    <citation type="submission" date="2023-08" db="EMBL/GenBank/DDBJ databases">
        <title>Phytohabitans sansha sp. nov., isolated from marine sediment.</title>
        <authorList>
            <person name="Zhao Y."/>
            <person name="Yi K."/>
        </authorList>
    </citation>
    <scope>NUCLEOTIDE SEQUENCE [LARGE SCALE GENOMIC DNA]</scope>
    <source>
        <strain evidence="1 2">ZYX-F-186</strain>
    </source>
</reference>
<dbReference type="EMBL" id="JAVHUY010000053">
    <property type="protein sequence ID" value="MDQ7910213.1"/>
    <property type="molecule type" value="Genomic_DNA"/>
</dbReference>
<protein>
    <submittedName>
        <fullName evidence="1">Uncharacterized protein</fullName>
    </submittedName>
</protein>
<keyword evidence="2" id="KW-1185">Reference proteome</keyword>
<organism evidence="1 2">
    <name type="scientific">Phytohabitans maris</name>
    <dbReference type="NCBI Taxonomy" id="3071409"/>
    <lineage>
        <taxon>Bacteria</taxon>
        <taxon>Bacillati</taxon>
        <taxon>Actinomycetota</taxon>
        <taxon>Actinomycetes</taxon>
        <taxon>Micromonosporales</taxon>
        <taxon>Micromonosporaceae</taxon>
    </lineage>
</organism>
<sequence length="75" mass="8572">MSNGLFKWTPARLINTGDVIYGDVNRFQVIDCDPVIPCRRIVLTLVDLDTGRQREFRVRWNDEYPVAHPNAGGGR</sequence>